<evidence type="ECO:0000313" key="2">
    <source>
        <dbReference type="EMBL" id="QQG35636.1"/>
    </source>
</evidence>
<accession>A0A7T5R1A5</accession>
<proteinExistence type="predicted"/>
<keyword evidence="1" id="KW-0812">Transmembrane</keyword>
<name>A0A7T5R1A5_9BACT</name>
<organism evidence="2 3">
    <name type="scientific">Micavibrio aeruginosavorus</name>
    <dbReference type="NCBI Taxonomy" id="349221"/>
    <lineage>
        <taxon>Bacteria</taxon>
        <taxon>Pseudomonadati</taxon>
        <taxon>Bdellovibrionota</taxon>
        <taxon>Bdellovibrionia</taxon>
        <taxon>Bdellovibrionales</taxon>
        <taxon>Pseudobdellovibrionaceae</taxon>
        <taxon>Micavibrio</taxon>
    </lineage>
</organism>
<gene>
    <name evidence="2" type="ORF">HYS17_08935</name>
</gene>
<keyword evidence="1" id="KW-1133">Transmembrane helix</keyword>
<keyword evidence="1" id="KW-0472">Membrane</keyword>
<protein>
    <submittedName>
        <fullName evidence="2">Uncharacterized protein</fullName>
    </submittedName>
</protein>
<dbReference type="EMBL" id="CP066681">
    <property type="protein sequence ID" value="QQG35636.1"/>
    <property type="molecule type" value="Genomic_DNA"/>
</dbReference>
<feature type="transmembrane region" description="Helical" evidence="1">
    <location>
        <begin position="6"/>
        <end position="27"/>
    </location>
</feature>
<evidence type="ECO:0000313" key="3">
    <source>
        <dbReference type="Proteomes" id="UP000595362"/>
    </source>
</evidence>
<reference evidence="2 3" key="1">
    <citation type="submission" date="2020-07" db="EMBL/GenBank/DDBJ databases">
        <title>Huge and variable diversity of episymbiotic CPR bacteria and DPANN archaea in groundwater ecosystems.</title>
        <authorList>
            <person name="He C.Y."/>
            <person name="Keren R."/>
            <person name="Whittaker M."/>
            <person name="Farag I.F."/>
            <person name="Doudna J."/>
            <person name="Cate J.H.D."/>
            <person name="Banfield J.F."/>
        </authorList>
    </citation>
    <scope>NUCLEOTIDE SEQUENCE [LARGE SCALE GENOMIC DNA]</scope>
    <source>
        <strain evidence="2">NC_groundwater_70_Ag_B-0.1um_54_66</strain>
    </source>
</reference>
<dbReference type="AlphaFoldDB" id="A0A7T5R1A5"/>
<sequence length="63" mass="6563">MSNRVAHFQIGLCLVAGFILAPLAAYFNGKSLPAQEPIPVAAGKPPCDVRENAEANVCPTVSP</sequence>
<dbReference type="Proteomes" id="UP000595362">
    <property type="component" value="Chromosome"/>
</dbReference>
<evidence type="ECO:0000256" key="1">
    <source>
        <dbReference type="SAM" id="Phobius"/>
    </source>
</evidence>